<evidence type="ECO:0000313" key="2">
    <source>
        <dbReference type="EMBL" id="KAK3760266.1"/>
    </source>
</evidence>
<dbReference type="AlphaFoldDB" id="A0AAE0Z104"/>
<name>A0AAE0Z104_9GAST</name>
<accession>A0AAE0Z104</accession>
<organism evidence="2 3">
    <name type="scientific">Elysia crispata</name>
    <name type="common">lettuce slug</name>
    <dbReference type="NCBI Taxonomy" id="231223"/>
    <lineage>
        <taxon>Eukaryota</taxon>
        <taxon>Metazoa</taxon>
        <taxon>Spiralia</taxon>
        <taxon>Lophotrochozoa</taxon>
        <taxon>Mollusca</taxon>
        <taxon>Gastropoda</taxon>
        <taxon>Heterobranchia</taxon>
        <taxon>Euthyneura</taxon>
        <taxon>Panpulmonata</taxon>
        <taxon>Sacoglossa</taxon>
        <taxon>Placobranchoidea</taxon>
        <taxon>Plakobranchidae</taxon>
        <taxon>Elysia</taxon>
    </lineage>
</organism>
<dbReference type="EMBL" id="JAWDGP010005032">
    <property type="protein sequence ID" value="KAK3760266.1"/>
    <property type="molecule type" value="Genomic_DNA"/>
</dbReference>
<dbReference type="Proteomes" id="UP001283361">
    <property type="component" value="Unassembled WGS sequence"/>
</dbReference>
<evidence type="ECO:0008006" key="4">
    <source>
        <dbReference type="Google" id="ProtNLM"/>
    </source>
</evidence>
<proteinExistence type="predicted"/>
<keyword evidence="3" id="KW-1185">Reference proteome</keyword>
<evidence type="ECO:0000313" key="3">
    <source>
        <dbReference type="Proteomes" id="UP001283361"/>
    </source>
</evidence>
<sequence>MMSFSVLWLLWLQQNACLRERCDFAPSAVFNSPVLASRVAPSYLSIANYDLLVPDWSETSRTPKADWVTLQHCASSRQPSSTVVSLYGQLRCFTKQII</sequence>
<comment type="caution">
    <text evidence="2">The sequence shown here is derived from an EMBL/GenBank/DDBJ whole genome shotgun (WGS) entry which is preliminary data.</text>
</comment>
<feature type="signal peptide" evidence="1">
    <location>
        <begin position="1"/>
        <end position="17"/>
    </location>
</feature>
<feature type="chain" id="PRO_5041910150" description="Secreted protein" evidence="1">
    <location>
        <begin position="18"/>
        <end position="98"/>
    </location>
</feature>
<gene>
    <name evidence="2" type="ORF">RRG08_066020</name>
</gene>
<evidence type="ECO:0000256" key="1">
    <source>
        <dbReference type="SAM" id="SignalP"/>
    </source>
</evidence>
<protein>
    <recommendedName>
        <fullName evidence="4">Secreted protein</fullName>
    </recommendedName>
</protein>
<keyword evidence="1" id="KW-0732">Signal</keyword>
<reference evidence="2" key="1">
    <citation type="journal article" date="2023" name="G3 (Bethesda)">
        <title>A reference genome for the long-term kleptoplast-retaining sea slug Elysia crispata morphotype clarki.</title>
        <authorList>
            <person name="Eastman K.E."/>
            <person name="Pendleton A.L."/>
            <person name="Shaikh M.A."/>
            <person name="Suttiyut T."/>
            <person name="Ogas R."/>
            <person name="Tomko P."/>
            <person name="Gavelis G."/>
            <person name="Widhalm J.R."/>
            <person name="Wisecaver J.H."/>
        </authorList>
    </citation>
    <scope>NUCLEOTIDE SEQUENCE</scope>
    <source>
        <strain evidence="2">ECLA1</strain>
    </source>
</reference>